<dbReference type="PROSITE" id="PS00449">
    <property type="entry name" value="ATPASE_A"/>
    <property type="match status" value="1"/>
</dbReference>
<name>A0A430AIK4_9ENTE</name>
<comment type="similarity">
    <text evidence="2 11 12">Belongs to the ATPase A chain family.</text>
</comment>
<dbReference type="RefSeq" id="WP_126822055.1">
    <property type="nucleotide sequence ID" value="NZ_JBHLWU010000001.1"/>
</dbReference>
<keyword evidence="10 11" id="KW-0066">ATP synthesis</keyword>
<evidence type="ECO:0000313" key="14">
    <source>
        <dbReference type="Proteomes" id="UP000288669"/>
    </source>
</evidence>
<comment type="caution">
    <text evidence="13">The sequence shown here is derived from an EMBL/GenBank/DDBJ whole genome shotgun (WGS) entry which is preliminary data.</text>
</comment>
<evidence type="ECO:0000256" key="4">
    <source>
        <dbReference type="ARBA" id="ARBA00022547"/>
    </source>
</evidence>
<evidence type="ECO:0000256" key="3">
    <source>
        <dbReference type="ARBA" id="ARBA00022448"/>
    </source>
</evidence>
<accession>A0A430AIK4</accession>
<dbReference type="PANTHER" id="PTHR42823">
    <property type="entry name" value="ATP SYNTHASE SUBUNIT A, CHLOROPLASTIC"/>
    <property type="match status" value="1"/>
</dbReference>
<proteinExistence type="inferred from homology"/>
<feature type="transmembrane region" description="Helical" evidence="11">
    <location>
        <begin position="116"/>
        <end position="134"/>
    </location>
</feature>
<protein>
    <recommendedName>
        <fullName evidence="11 12">ATP synthase subunit a</fullName>
    </recommendedName>
    <alternativeName>
        <fullName evidence="11">ATP synthase F0 sector subunit a</fullName>
    </alternativeName>
    <alternativeName>
        <fullName evidence="11">F-ATPase subunit 6</fullName>
    </alternativeName>
</protein>
<dbReference type="Gene3D" id="1.20.120.220">
    <property type="entry name" value="ATP synthase, F0 complex, subunit A"/>
    <property type="match status" value="1"/>
</dbReference>
<keyword evidence="14" id="KW-1185">Reference proteome</keyword>
<evidence type="ECO:0000256" key="10">
    <source>
        <dbReference type="ARBA" id="ARBA00023310"/>
    </source>
</evidence>
<dbReference type="NCBIfam" id="TIGR01131">
    <property type="entry name" value="ATP_synt_6_or_A"/>
    <property type="match status" value="1"/>
</dbReference>
<keyword evidence="3 11" id="KW-0813">Transport</keyword>
<feature type="transmembrane region" description="Helical" evidence="11">
    <location>
        <begin position="77"/>
        <end position="96"/>
    </location>
</feature>
<reference evidence="13 14" key="1">
    <citation type="submission" date="2017-05" db="EMBL/GenBank/DDBJ databases">
        <title>Vagococcus spp. assemblies.</title>
        <authorList>
            <person name="Gulvik C.A."/>
        </authorList>
    </citation>
    <scope>NUCLEOTIDE SEQUENCE [LARGE SCALE GENOMIC DNA]</scope>
    <source>
        <strain evidence="13 14">DSM 24756</strain>
    </source>
</reference>
<keyword evidence="6 11" id="KW-0375">Hydrogen ion transport</keyword>
<keyword evidence="8 11" id="KW-0406">Ion transport</keyword>
<keyword evidence="9 11" id="KW-0472">Membrane</keyword>
<comment type="function">
    <text evidence="11 12">Key component of the proton channel; it plays a direct role in the translocation of protons across the membrane.</text>
</comment>
<keyword evidence="11" id="KW-1003">Cell membrane</keyword>
<dbReference type="InterPro" id="IPR045082">
    <property type="entry name" value="ATP_syn_F0_a_bact/chloroplast"/>
</dbReference>
<comment type="subcellular location">
    <subcellularLocation>
        <location evidence="11 12">Cell membrane</location>
        <topology evidence="11 12">Multi-pass membrane protein</topology>
    </subcellularLocation>
    <subcellularLocation>
        <location evidence="1">Membrane</location>
        <topology evidence="1">Multi-pass membrane protein</topology>
    </subcellularLocation>
</comment>
<dbReference type="PANTHER" id="PTHR42823:SF3">
    <property type="entry name" value="ATP SYNTHASE SUBUNIT A, CHLOROPLASTIC"/>
    <property type="match status" value="1"/>
</dbReference>
<dbReference type="PRINTS" id="PR00123">
    <property type="entry name" value="ATPASEA"/>
</dbReference>
<dbReference type="InterPro" id="IPR000568">
    <property type="entry name" value="ATP_synth_F0_asu"/>
</dbReference>
<dbReference type="GO" id="GO:0045259">
    <property type="term" value="C:proton-transporting ATP synthase complex"/>
    <property type="evidence" value="ECO:0007669"/>
    <property type="project" value="UniProtKB-KW"/>
</dbReference>
<evidence type="ECO:0000256" key="8">
    <source>
        <dbReference type="ARBA" id="ARBA00023065"/>
    </source>
</evidence>
<evidence type="ECO:0000256" key="11">
    <source>
        <dbReference type="HAMAP-Rule" id="MF_01393"/>
    </source>
</evidence>
<evidence type="ECO:0000256" key="6">
    <source>
        <dbReference type="ARBA" id="ARBA00022781"/>
    </source>
</evidence>
<feature type="transmembrane region" description="Helical" evidence="11">
    <location>
        <begin position="182"/>
        <end position="204"/>
    </location>
</feature>
<evidence type="ECO:0000256" key="2">
    <source>
        <dbReference type="ARBA" id="ARBA00006810"/>
    </source>
</evidence>
<keyword evidence="7 11" id="KW-1133">Transmembrane helix</keyword>
<dbReference type="InterPro" id="IPR023011">
    <property type="entry name" value="ATP_synth_F0_asu_AS"/>
</dbReference>
<dbReference type="OrthoDB" id="9789241at2"/>
<feature type="transmembrane region" description="Helical" evidence="11">
    <location>
        <begin position="12"/>
        <end position="37"/>
    </location>
</feature>
<evidence type="ECO:0000256" key="9">
    <source>
        <dbReference type="ARBA" id="ARBA00023136"/>
    </source>
</evidence>
<dbReference type="CDD" id="cd00310">
    <property type="entry name" value="ATP-synt_Fo_a_6"/>
    <property type="match status" value="1"/>
</dbReference>
<evidence type="ECO:0000256" key="12">
    <source>
        <dbReference type="RuleBase" id="RU000483"/>
    </source>
</evidence>
<dbReference type="AlphaFoldDB" id="A0A430AIK4"/>
<dbReference type="Proteomes" id="UP000288669">
    <property type="component" value="Unassembled WGS sequence"/>
</dbReference>
<dbReference type="NCBIfam" id="NF004479">
    <property type="entry name" value="PRK05815.1-4"/>
    <property type="match status" value="1"/>
</dbReference>
<evidence type="ECO:0000256" key="5">
    <source>
        <dbReference type="ARBA" id="ARBA00022692"/>
    </source>
</evidence>
<dbReference type="GO" id="GO:0042777">
    <property type="term" value="P:proton motive force-driven plasma membrane ATP synthesis"/>
    <property type="evidence" value="ECO:0007669"/>
    <property type="project" value="TreeGrafter"/>
</dbReference>
<dbReference type="HAMAP" id="MF_01393">
    <property type="entry name" value="ATP_synth_a_bact"/>
    <property type="match status" value="1"/>
</dbReference>
<gene>
    <name evidence="11" type="primary">atpB</name>
    <name evidence="13" type="ORF">CBF30_01500</name>
</gene>
<dbReference type="InterPro" id="IPR035908">
    <property type="entry name" value="F0_ATP_A_sf"/>
</dbReference>
<evidence type="ECO:0000256" key="7">
    <source>
        <dbReference type="ARBA" id="ARBA00022989"/>
    </source>
</evidence>
<organism evidence="13 14">
    <name type="scientific">Vagococcus entomophilus</name>
    <dbReference type="NCBI Taxonomy" id="1160095"/>
    <lineage>
        <taxon>Bacteria</taxon>
        <taxon>Bacillati</taxon>
        <taxon>Bacillota</taxon>
        <taxon>Bacilli</taxon>
        <taxon>Lactobacillales</taxon>
        <taxon>Enterococcaceae</taxon>
        <taxon>Vagococcus</taxon>
    </lineage>
</organism>
<keyword evidence="4 11" id="KW-0138">CF(0)</keyword>
<sequence>MEDQTLKFQLFGIWFDGTICLMVLLTCLIVFGLVFFFSRNLKLKPSGKQNALEWVIDFSRGIASDNLPSKEVDNFHLLGFTFLVFIFVANMLGLVTKIVFGPNNYTVWKSPTADPLVTMTLAFTVILLTIFFSVKKFGVKGYFVNSYLKPVGFLLPVNILEEFTNILTLGLRLYGNIFAGEVLLGLIAQLAVHNAATFIVAIPLEMVWQAFSMFIGSIQAYVFVTLTMVYMGHKIEVSE</sequence>
<dbReference type="GO" id="GO:0005886">
    <property type="term" value="C:plasma membrane"/>
    <property type="evidence" value="ECO:0007669"/>
    <property type="project" value="UniProtKB-SubCell"/>
</dbReference>
<keyword evidence="5 11" id="KW-0812">Transmembrane</keyword>
<dbReference type="GO" id="GO:0046933">
    <property type="term" value="F:proton-transporting ATP synthase activity, rotational mechanism"/>
    <property type="evidence" value="ECO:0007669"/>
    <property type="project" value="UniProtKB-UniRule"/>
</dbReference>
<dbReference type="EMBL" id="NGJZ01000001">
    <property type="protein sequence ID" value="RSU07942.1"/>
    <property type="molecule type" value="Genomic_DNA"/>
</dbReference>
<evidence type="ECO:0000313" key="13">
    <source>
        <dbReference type="EMBL" id="RSU07942.1"/>
    </source>
</evidence>
<dbReference type="SUPFAM" id="SSF81336">
    <property type="entry name" value="F1F0 ATP synthase subunit A"/>
    <property type="match status" value="1"/>
</dbReference>
<evidence type="ECO:0000256" key="1">
    <source>
        <dbReference type="ARBA" id="ARBA00004141"/>
    </source>
</evidence>
<feature type="transmembrane region" description="Helical" evidence="11">
    <location>
        <begin position="210"/>
        <end position="231"/>
    </location>
</feature>
<dbReference type="Pfam" id="PF00119">
    <property type="entry name" value="ATP-synt_A"/>
    <property type="match status" value="1"/>
</dbReference>